<evidence type="ECO:0000313" key="2">
    <source>
        <dbReference type="Proteomes" id="UP001276840"/>
    </source>
</evidence>
<sequence>MNRPFAMSALPNEHRSELVVNLALAHPPDDRALTGITDVWKAFQGLAECGGLSGETHDPGLARALVRTIDLRERTVSAAFRDVIIDPASLFVLANMLHWLHEKIIPLQRATILWPAHERVVRTDEPQFPDPWPRYSFELEIGELIDDIDLEIELTAPQPKAVTDQVVDALSAWLLATHRGGFANEMFKPEESIVFLGPDVMNVEADYVAWFIKIMRADESALDSLLNVLEWVHQNVAPIRSVSLGP</sequence>
<name>A0ABU4ZEE4_9HYPH</name>
<protein>
    <submittedName>
        <fullName evidence="1">Uncharacterized protein</fullName>
    </submittedName>
</protein>
<organism evidence="1 2">
    <name type="scientific">Mesorhizobium montanum</name>
    <dbReference type="NCBI Taxonomy" id="3072323"/>
    <lineage>
        <taxon>Bacteria</taxon>
        <taxon>Pseudomonadati</taxon>
        <taxon>Pseudomonadota</taxon>
        <taxon>Alphaproteobacteria</taxon>
        <taxon>Hyphomicrobiales</taxon>
        <taxon>Phyllobacteriaceae</taxon>
        <taxon>Mesorhizobium</taxon>
    </lineage>
</organism>
<dbReference type="EMBL" id="JAVIJF010000002">
    <property type="protein sequence ID" value="MDX8523714.1"/>
    <property type="molecule type" value="Genomic_DNA"/>
</dbReference>
<reference evidence="1 2" key="1">
    <citation type="submission" date="2023-08" db="EMBL/GenBank/DDBJ databases">
        <title>Implementing the SeqCode for naming new Mesorhizobium species isolated from Vachellia karroo root nodules.</title>
        <authorList>
            <person name="Van Lill M."/>
        </authorList>
    </citation>
    <scope>NUCLEOTIDE SEQUENCE [LARGE SCALE GENOMIC DNA]</scope>
    <source>
        <strain evidence="1 2">MSK 1335</strain>
    </source>
</reference>
<dbReference type="Proteomes" id="UP001276840">
    <property type="component" value="Unassembled WGS sequence"/>
</dbReference>
<proteinExistence type="predicted"/>
<evidence type="ECO:0000313" key="1">
    <source>
        <dbReference type="EMBL" id="MDX8523714.1"/>
    </source>
</evidence>
<gene>
    <name evidence="1" type="ORF">RFM68_04265</name>
</gene>
<keyword evidence="2" id="KW-1185">Reference proteome</keyword>
<comment type="caution">
    <text evidence="1">The sequence shown here is derived from an EMBL/GenBank/DDBJ whole genome shotgun (WGS) entry which is preliminary data.</text>
</comment>
<accession>A0ABU4ZEE4</accession>